<dbReference type="Proteomes" id="UP001491310">
    <property type="component" value="Unassembled WGS sequence"/>
</dbReference>
<dbReference type="SMART" id="SM00659">
    <property type="entry name" value="RPOLCX"/>
    <property type="match status" value="1"/>
</dbReference>
<accession>A0ABR2Z0F6</accession>
<proteinExistence type="inferred from homology"/>
<dbReference type="InterPro" id="IPR029040">
    <property type="entry name" value="RPABC4/Spt4"/>
</dbReference>
<keyword evidence="7" id="KW-1185">Reference proteome</keyword>
<reference evidence="6 7" key="1">
    <citation type="journal article" date="2024" name="Nat. Commun.">
        <title>Phylogenomics reveals the evolutionary origins of lichenization in chlorophyte algae.</title>
        <authorList>
            <person name="Puginier C."/>
            <person name="Libourel C."/>
            <person name="Otte J."/>
            <person name="Skaloud P."/>
            <person name="Haon M."/>
            <person name="Grisel S."/>
            <person name="Petersen M."/>
            <person name="Berrin J.G."/>
            <person name="Delaux P.M."/>
            <person name="Dal Grande F."/>
            <person name="Keller J."/>
        </authorList>
    </citation>
    <scope>NUCLEOTIDE SEQUENCE [LARGE SCALE GENOMIC DNA]</scope>
    <source>
        <strain evidence="6 7">SAG 216-7</strain>
    </source>
</reference>
<comment type="similarity">
    <text evidence="5">Belongs to the archaeal Rpo12/eukaryotic RPC10 RNA polymerase subunit family.</text>
</comment>
<comment type="caution">
    <text evidence="6">The sequence shown here is derived from an EMBL/GenBank/DDBJ whole genome shotgun (WGS) entry which is preliminary data.</text>
</comment>
<evidence type="ECO:0000256" key="3">
    <source>
        <dbReference type="ARBA" id="ARBA00022833"/>
    </source>
</evidence>
<evidence type="ECO:0000313" key="6">
    <source>
        <dbReference type="EMBL" id="KAK9917445.1"/>
    </source>
</evidence>
<gene>
    <name evidence="6" type="ORF">WJX75_004447</name>
</gene>
<name>A0ABR2Z0F6_9CHLO</name>
<sequence>MRAPETADIALNLSGAVRQALMLPGQPQQQQYAPNNGVAYTCGDCGQENTLKPGDVIRCRECGYRILYKKRTRRVVQYEAR</sequence>
<dbReference type="InterPro" id="IPR039747">
    <property type="entry name" value="RPABC4"/>
</dbReference>
<protein>
    <submittedName>
        <fullName evidence="6">Uncharacterized protein</fullName>
    </submittedName>
</protein>
<dbReference type="Pfam" id="PF03604">
    <property type="entry name" value="Zn_ribbon_RPAB4"/>
    <property type="match status" value="1"/>
</dbReference>
<evidence type="ECO:0000256" key="5">
    <source>
        <dbReference type="ARBA" id="ARBA00025770"/>
    </source>
</evidence>
<comment type="subcellular location">
    <subcellularLocation>
        <location evidence="1">Nucleus</location>
    </subcellularLocation>
</comment>
<organism evidence="6 7">
    <name type="scientific">Coccomyxa subellipsoidea</name>
    <dbReference type="NCBI Taxonomy" id="248742"/>
    <lineage>
        <taxon>Eukaryota</taxon>
        <taxon>Viridiplantae</taxon>
        <taxon>Chlorophyta</taxon>
        <taxon>core chlorophytes</taxon>
        <taxon>Trebouxiophyceae</taxon>
        <taxon>Trebouxiophyceae incertae sedis</taxon>
        <taxon>Coccomyxaceae</taxon>
        <taxon>Coccomyxa</taxon>
    </lineage>
</organism>
<keyword evidence="4" id="KW-0539">Nucleus</keyword>
<evidence type="ECO:0000256" key="2">
    <source>
        <dbReference type="ARBA" id="ARBA00022723"/>
    </source>
</evidence>
<evidence type="ECO:0000256" key="1">
    <source>
        <dbReference type="ARBA" id="ARBA00004123"/>
    </source>
</evidence>
<dbReference type="SUPFAM" id="SSF63393">
    <property type="entry name" value="RNA polymerase subunits"/>
    <property type="match status" value="1"/>
</dbReference>
<evidence type="ECO:0000256" key="4">
    <source>
        <dbReference type="ARBA" id="ARBA00023242"/>
    </source>
</evidence>
<keyword evidence="3" id="KW-0862">Zinc</keyword>
<dbReference type="InterPro" id="IPR006591">
    <property type="entry name" value="RNAP_P/RPABC4"/>
</dbReference>
<dbReference type="Gene3D" id="2.20.28.30">
    <property type="entry name" value="RNA polymerase ii, chain L"/>
    <property type="match status" value="1"/>
</dbReference>
<dbReference type="EMBL" id="JALJOT010000002">
    <property type="protein sequence ID" value="KAK9917445.1"/>
    <property type="molecule type" value="Genomic_DNA"/>
</dbReference>
<dbReference type="PANTHER" id="PTHR12056">
    <property type="entry name" value="DNA-DIRECTED RNA POLYMERASES I, II, AND III"/>
    <property type="match status" value="1"/>
</dbReference>
<dbReference type="PANTHER" id="PTHR12056:SF2">
    <property type="entry name" value="GEO11084P1"/>
    <property type="match status" value="1"/>
</dbReference>
<evidence type="ECO:0000313" key="7">
    <source>
        <dbReference type="Proteomes" id="UP001491310"/>
    </source>
</evidence>
<keyword evidence="2" id="KW-0479">Metal-binding</keyword>